<comment type="caution">
    <text evidence="5">The sequence shown here is derived from an EMBL/GenBank/DDBJ whole genome shotgun (WGS) entry which is preliminary data.</text>
</comment>
<feature type="domain" description="AAA" evidence="4">
    <location>
        <begin position="4"/>
        <end position="162"/>
    </location>
</feature>
<dbReference type="InterPro" id="IPR027417">
    <property type="entry name" value="P-loop_NTPase"/>
</dbReference>
<evidence type="ECO:0000259" key="4">
    <source>
        <dbReference type="Pfam" id="PF13614"/>
    </source>
</evidence>
<dbReference type="InterPro" id="IPR025669">
    <property type="entry name" value="AAA_dom"/>
</dbReference>
<dbReference type="GO" id="GO:0005829">
    <property type="term" value="C:cytosol"/>
    <property type="evidence" value="ECO:0007669"/>
    <property type="project" value="TreeGrafter"/>
</dbReference>
<dbReference type="EMBL" id="RRCH01000021">
    <property type="protein sequence ID" value="RRJ30466.1"/>
    <property type="molecule type" value="Genomic_DNA"/>
</dbReference>
<protein>
    <submittedName>
        <fullName evidence="5">ParA family protein</fullName>
    </submittedName>
</protein>
<dbReference type="OrthoDB" id="313523at2157"/>
<dbReference type="Gene3D" id="3.40.50.300">
    <property type="entry name" value="P-loop containing nucleotide triphosphate hydrolases"/>
    <property type="match status" value="1"/>
</dbReference>
<dbReference type="RefSeq" id="WP_124954839.1">
    <property type="nucleotide sequence ID" value="NZ_RRCH01000021.1"/>
</dbReference>
<dbReference type="InterPro" id="IPR050625">
    <property type="entry name" value="ParA/MinD_ATPase"/>
</dbReference>
<evidence type="ECO:0000313" key="5">
    <source>
        <dbReference type="EMBL" id="RRJ30466.1"/>
    </source>
</evidence>
<proteinExistence type="predicted"/>
<dbReference type="PANTHER" id="PTHR43384:SF6">
    <property type="entry name" value="SEPTUM SITE-DETERMINING PROTEIN MIND HOMOLOG, CHLOROPLASTIC"/>
    <property type="match status" value="1"/>
</dbReference>
<dbReference type="SUPFAM" id="SSF52540">
    <property type="entry name" value="P-loop containing nucleoside triphosphate hydrolases"/>
    <property type="match status" value="1"/>
</dbReference>
<evidence type="ECO:0000256" key="2">
    <source>
        <dbReference type="ARBA" id="ARBA00022840"/>
    </source>
</evidence>
<keyword evidence="6" id="KW-1185">Reference proteome</keyword>
<feature type="compositionally biased region" description="Basic and acidic residues" evidence="3">
    <location>
        <begin position="183"/>
        <end position="197"/>
    </location>
</feature>
<evidence type="ECO:0000256" key="1">
    <source>
        <dbReference type="ARBA" id="ARBA00022741"/>
    </source>
</evidence>
<gene>
    <name evidence="5" type="ORF">EIK79_09270</name>
</gene>
<organism evidence="5 6">
    <name type="scientific">Halocatena pleomorpha</name>
    <dbReference type="NCBI Taxonomy" id="1785090"/>
    <lineage>
        <taxon>Archaea</taxon>
        <taxon>Methanobacteriati</taxon>
        <taxon>Methanobacteriota</taxon>
        <taxon>Stenosarchaea group</taxon>
        <taxon>Halobacteria</taxon>
        <taxon>Halobacteriales</taxon>
        <taxon>Natronomonadaceae</taxon>
        <taxon>Halocatena</taxon>
    </lineage>
</organism>
<dbReference type="GO" id="GO:0005524">
    <property type="term" value="F:ATP binding"/>
    <property type="evidence" value="ECO:0007669"/>
    <property type="project" value="UniProtKB-KW"/>
</dbReference>
<evidence type="ECO:0000256" key="3">
    <source>
        <dbReference type="SAM" id="MobiDB-lite"/>
    </source>
</evidence>
<dbReference type="Proteomes" id="UP000282322">
    <property type="component" value="Unassembled WGS sequence"/>
</dbReference>
<accession>A0A3P3RAH2</accession>
<dbReference type="GO" id="GO:0009898">
    <property type="term" value="C:cytoplasmic side of plasma membrane"/>
    <property type="evidence" value="ECO:0007669"/>
    <property type="project" value="TreeGrafter"/>
</dbReference>
<dbReference type="GO" id="GO:0016887">
    <property type="term" value="F:ATP hydrolysis activity"/>
    <property type="evidence" value="ECO:0007669"/>
    <property type="project" value="TreeGrafter"/>
</dbReference>
<keyword evidence="1" id="KW-0547">Nucleotide-binding</keyword>
<dbReference type="Pfam" id="PF13614">
    <property type="entry name" value="AAA_31"/>
    <property type="match status" value="1"/>
</dbReference>
<dbReference type="AlphaFoldDB" id="A0A3P3RAH2"/>
<dbReference type="PANTHER" id="PTHR43384">
    <property type="entry name" value="SEPTUM SITE-DETERMINING PROTEIN MIND HOMOLOG, CHLOROPLASTIC-RELATED"/>
    <property type="match status" value="1"/>
</dbReference>
<name>A0A3P3RAH2_9EURY</name>
<dbReference type="GO" id="GO:0051782">
    <property type="term" value="P:negative regulation of cell division"/>
    <property type="evidence" value="ECO:0007669"/>
    <property type="project" value="TreeGrafter"/>
</dbReference>
<keyword evidence="2" id="KW-0067">ATP-binding</keyword>
<reference evidence="5 6" key="1">
    <citation type="submission" date="2018-11" db="EMBL/GenBank/DDBJ databases">
        <title>Taxonoimc description of Halomarina strain SPP-AMP-1.</title>
        <authorList>
            <person name="Pal Y."/>
            <person name="Srinivasana K."/>
            <person name="Verma A."/>
            <person name="Kumar P."/>
        </authorList>
    </citation>
    <scope>NUCLEOTIDE SEQUENCE [LARGE SCALE GENOMIC DNA]</scope>
    <source>
        <strain evidence="5 6">SPP-AMP-1</strain>
    </source>
</reference>
<feature type="region of interest" description="Disordered" evidence="3">
    <location>
        <begin position="173"/>
        <end position="203"/>
    </location>
</feature>
<evidence type="ECO:0000313" key="6">
    <source>
        <dbReference type="Proteomes" id="UP000282322"/>
    </source>
</evidence>
<sequence length="236" mass="24511">MNSLAVVGAVGGVGTTRTCLEFAGMLARDGRSVAVLDAAYATQGLSDHTAGQIDPDITALVVDETPLAAGLIELEPPTGRLACCPARAPFERLARAKASAAACRFEELIEEAAASFDHVLIDTPPVASNQAIAAVTSVDRIVVVTSANRPGTDGWARIHDRLDDLGCPEPVTVRTNADGNGSGERRLPSPDTTDPRRTPTAVHADTSFTAAVAVAVETVFDTALDLTVEAERDGLL</sequence>